<comment type="caution">
    <text evidence="1">Lacks conserved residue(s) required for the propagation of feature annotation.</text>
</comment>
<accession>A0A7I4F1C8</accession>
<dbReference type="Proteomes" id="UP000006727">
    <property type="component" value="Chromosome 12"/>
</dbReference>
<dbReference type="Gramene" id="Pp3c12_11710V3.4">
    <property type="protein sequence ID" value="Pp3c12_11710V3.4"/>
    <property type="gene ID" value="Pp3c12_11710"/>
</dbReference>
<dbReference type="InterPro" id="IPR001024">
    <property type="entry name" value="PLAT/LH2_dom"/>
</dbReference>
<dbReference type="PROSITE" id="PS50095">
    <property type="entry name" value="PLAT"/>
    <property type="match status" value="1"/>
</dbReference>
<organism evidence="3 4">
    <name type="scientific">Physcomitrium patens</name>
    <name type="common">Spreading-leaved earth moss</name>
    <name type="synonym">Physcomitrella patens</name>
    <dbReference type="NCBI Taxonomy" id="3218"/>
    <lineage>
        <taxon>Eukaryota</taxon>
        <taxon>Viridiplantae</taxon>
        <taxon>Streptophyta</taxon>
        <taxon>Embryophyta</taxon>
        <taxon>Bryophyta</taxon>
        <taxon>Bryophytina</taxon>
        <taxon>Bryopsida</taxon>
        <taxon>Funariidae</taxon>
        <taxon>Funariales</taxon>
        <taxon>Funariaceae</taxon>
        <taxon>Physcomitrium</taxon>
    </lineage>
</organism>
<keyword evidence="4" id="KW-1185">Reference proteome</keyword>
<evidence type="ECO:0000313" key="4">
    <source>
        <dbReference type="Proteomes" id="UP000006727"/>
    </source>
</evidence>
<proteinExistence type="predicted"/>
<feature type="domain" description="PLAT" evidence="2">
    <location>
        <begin position="135"/>
        <end position="249"/>
    </location>
</feature>
<evidence type="ECO:0000259" key="2">
    <source>
        <dbReference type="PROSITE" id="PS50095"/>
    </source>
</evidence>
<reference evidence="3" key="3">
    <citation type="submission" date="2020-12" db="UniProtKB">
        <authorList>
            <consortium name="EnsemblPlants"/>
        </authorList>
    </citation>
    <scope>IDENTIFICATION</scope>
</reference>
<evidence type="ECO:0000313" key="3">
    <source>
        <dbReference type="EnsemblPlants" id="Pp3c12_11710V3.4"/>
    </source>
</evidence>
<evidence type="ECO:0000256" key="1">
    <source>
        <dbReference type="PROSITE-ProRule" id="PRU00152"/>
    </source>
</evidence>
<dbReference type="Pfam" id="PF01477">
    <property type="entry name" value="PLAT"/>
    <property type="match status" value="1"/>
</dbReference>
<dbReference type="EMBL" id="ABEU02000012">
    <property type="status" value="NOT_ANNOTATED_CDS"/>
    <property type="molecule type" value="Genomic_DNA"/>
</dbReference>
<gene>
    <name evidence="3" type="primary">LOC112289498</name>
</gene>
<name>A0A7I4F1C8_PHYPA</name>
<dbReference type="EnsemblPlants" id="Pp3c12_11710V3.4">
    <property type="protein sequence ID" value="Pp3c12_11710V3.4"/>
    <property type="gene ID" value="Pp3c12_11710"/>
</dbReference>
<dbReference type="SUPFAM" id="SSF49723">
    <property type="entry name" value="Lipase/lipooxygenase domain (PLAT/LH2 domain)"/>
    <property type="match status" value="1"/>
</dbReference>
<dbReference type="AlphaFoldDB" id="A0A7I4F1C8"/>
<dbReference type="PANTHER" id="PTHR31718:SF60">
    <property type="entry name" value="LIPOXYGENASE HOMOLOGY DOMAIN-CONTAINING PROTEIN 1"/>
    <property type="match status" value="1"/>
</dbReference>
<reference evidence="3 4" key="2">
    <citation type="journal article" date="2018" name="Plant J.">
        <title>The Physcomitrella patens chromosome-scale assembly reveals moss genome structure and evolution.</title>
        <authorList>
            <person name="Lang D."/>
            <person name="Ullrich K.K."/>
            <person name="Murat F."/>
            <person name="Fuchs J."/>
            <person name="Jenkins J."/>
            <person name="Haas F.B."/>
            <person name="Piednoel M."/>
            <person name="Gundlach H."/>
            <person name="Van Bel M."/>
            <person name="Meyberg R."/>
            <person name="Vives C."/>
            <person name="Morata J."/>
            <person name="Symeonidi A."/>
            <person name="Hiss M."/>
            <person name="Muchero W."/>
            <person name="Kamisugi Y."/>
            <person name="Saleh O."/>
            <person name="Blanc G."/>
            <person name="Decker E.L."/>
            <person name="van Gessel N."/>
            <person name="Grimwood J."/>
            <person name="Hayes R.D."/>
            <person name="Graham S.W."/>
            <person name="Gunter L.E."/>
            <person name="McDaniel S.F."/>
            <person name="Hoernstein S.N.W."/>
            <person name="Larsson A."/>
            <person name="Li F.W."/>
            <person name="Perroud P.F."/>
            <person name="Phillips J."/>
            <person name="Ranjan P."/>
            <person name="Rokshar D.S."/>
            <person name="Rothfels C.J."/>
            <person name="Schneider L."/>
            <person name="Shu S."/>
            <person name="Stevenson D.W."/>
            <person name="Thummler F."/>
            <person name="Tillich M."/>
            <person name="Villarreal Aguilar J.C."/>
            <person name="Widiez T."/>
            <person name="Wong G.K."/>
            <person name="Wymore A."/>
            <person name="Zhang Y."/>
            <person name="Zimmer A.D."/>
            <person name="Quatrano R.S."/>
            <person name="Mayer K.F.X."/>
            <person name="Goodstein D."/>
            <person name="Casacuberta J.M."/>
            <person name="Vandepoele K."/>
            <person name="Reski R."/>
            <person name="Cuming A.C."/>
            <person name="Tuskan G.A."/>
            <person name="Maumus F."/>
            <person name="Salse J."/>
            <person name="Schmutz J."/>
            <person name="Rensing S.A."/>
        </authorList>
    </citation>
    <scope>NUCLEOTIDE SEQUENCE [LARGE SCALE GENOMIC DNA]</scope>
    <source>
        <strain evidence="3 4">cv. Gransden 2004</strain>
    </source>
</reference>
<dbReference type="PANTHER" id="PTHR31718">
    <property type="entry name" value="PLAT DOMAIN-CONTAINING PROTEIN"/>
    <property type="match status" value="1"/>
</dbReference>
<dbReference type="RefSeq" id="XP_073394035.1">
    <property type="nucleotide sequence ID" value="XM_073537934.1"/>
</dbReference>
<dbReference type="Gene3D" id="2.40.180.10">
    <property type="entry name" value="Catalase core domain"/>
    <property type="match status" value="1"/>
</dbReference>
<reference evidence="3 4" key="1">
    <citation type="journal article" date="2008" name="Science">
        <title>The Physcomitrella genome reveals evolutionary insights into the conquest of land by plants.</title>
        <authorList>
            <person name="Rensing S."/>
            <person name="Lang D."/>
            <person name="Zimmer A."/>
            <person name="Terry A."/>
            <person name="Salamov A."/>
            <person name="Shapiro H."/>
            <person name="Nishiyama T."/>
            <person name="Perroud P.-F."/>
            <person name="Lindquist E."/>
            <person name="Kamisugi Y."/>
            <person name="Tanahashi T."/>
            <person name="Sakakibara K."/>
            <person name="Fujita T."/>
            <person name="Oishi K."/>
            <person name="Shin-I T."/>
            <person name="Kuroki Y."/>
            <person name="Toyoda A."/>
            <person name="Suzuki Y."/>
            <person name="Hashimoto A."/>
            <person name="Yamaguchi K."/>
            <person name="Sugano A."/>
            <person name="Kohara Y."/>
            <person name="Fujiyama A."/>
            <person name="Anterola A."/>
            <person name="Aoki S."/>
            <person name="Ashton N."/>
            <person name="Barbazuk W.B."/>
            <person name="Barker E."/>
            <person name="Bennetzen J."/>
            <person name="Bezanilla M."/>
            <person name="Blankenship R."/>
            <person name="Cho S.H."/>
            <person name="Dutcher S."/>
            <person name="Estelle M."/>
            <person name="Fawcett J.A."/>
            <person name="Gundlach H."/>
            <person name="Hanada K."/>
            <person name="Heyl A."/>
            <person name="Hicks K.A."/>
            <person name="Hugh J."/>
            <person name="Lohr M."/>
            <person name="Mayer K."/>
            <person name="Melkozernov A."/>
            <person name="Murata T."/>
            <person name="Nelson D."/>
            <person name="Pils B."/>
            <person name="Prigge M."/>
            <person name="Reiss B."/>
            <person name="Renner T."/>
            <person name="Rombauts S."/>
            <person name="Rushton P."/>
            <person name="Sanderfoot A."/>
            <person name="Schween G."/>
            <person name="Shiu S.-H."/>
            <person name="Stueber K."/>
            <person name="Theodoulou F.L."/>
            <person name="Tu H."/>
            <person name="Van de Peer Y."/>
            <person name="Verrier P.J."/>
            <person name="Waters E."/>
            <person name="Wood A."/>
            <person name="Yang L."/>
            <person name="Cove D."/>
            <person name="Cuming A."/>
            <person name="Hasebe M."/>
            <person name="Lucas S."/>
            <person name="Mishler D.B."/>
            <person name="Reski R."/>
            <person name="Grigoriev I."/>
            <person name="Quatrano R.S."/>
            <person name="Boore J.L."/>
        </authorList>
    </citation>
    <scope>NUCLEOTIDE SEQUENCE [LARGE SCALE GENOMIC DNA]</scope>
    <source>
        <strain evidence="3 4">cv. Gransden 2004</strain>
    </source>
</reference>
<dbReference type="GeneID" id="112289498"/>
<dbReference type="InterPro" id="IPR036392">
    <property type="entry name" value="PLAT/LH2_dom_sf"/>
</dbReference>
<sequence length="253" mass="26945">MTTSSNGFSQREGKLVVTALALAVMFLMCGSVEASRLLGSLASAAANISSTPPPPDSNTSKVPIEGRLLGAGAPHANRESDVLTLAPAPSVAPDADDLYSYQPTPQPESGDDSFMVHSTTVSAMQVGLGEGSNQCTYTIITSTGDIEGAGTQADVNVEFFDRFGASVLFVGLKSQNRNFNRGATDTFTVLGDCLQNICRMRLSHDDAGHNPSWFVNTVTISVQYQTRVFNVYEWLAKDEPPRSLSRTINSCPA</sequence>
<protein>
    <recommendedName>
        <fullName evidence="2">PLAT domain-containing protein</fullName>
    </recommendedName>
</protein>